<name>A0A1V3JSJ9_9PAST</name>
<keyword evidence="1" id="KW-0732">Signal</keyword>
<evidence type="ECO:0000256" key="1">
    <source>
        <dbReference type="SAM" id="SignalP"/>
    </source>
</evidence>
<feature type="signal peptide" evidence="1">
    <location>
        <begin position="1"/>
        <end position="23"/>
    </location>
</feature>
<keyword evidence="3" id="KW-1185">Reference proteome</keyword>
<protein>
    <submittedName>
        <fullName evidence="2">Uncharacterized protein</fullName>
    </submittedName>
</protein>
<accession>A0A1V3JSJ9</accession>
<gene>
    <name evidence="2" type="ORF">BKL49_04830</name>
</gene>
<sequence>MKNLTSLIAIFVGIFFLAFNVSAASNKEVPKTASNKSAEMASLNQTISINVESRQLNVDSNGQALAVFKYAISNVGNKPISGIDWLSVYVNNREVVHSQEMKIDLASPLMPGKSLAINLQVPFVQIQEKFRPIFMDTQAKIDVYPVDRIIRFSDKKELRESK</sequence>
<evidence type="ECO:0000313" key="2">
    <source>
        <dbReference type="EMBL" id="OOF59398.1"/>
    </source>
</evidence>
<dbReference type="Proteomes" id="UP000188602">
    <property type="component" value="Unassembled WGS sequence"/>
</dbReference>
<comment type="caution">
    <text evidence="2">The sequence shown here is derived from an EMBL/GenBank/DDBJ whole genome shotgun (WGS) entry which is preliminary data.</text>
</comment>
<reference evidence="2 3" key="1">
    <citation type="submission" date="2016-10" db="EMBL/GenBank/DDBJ databases">
        <title>Rodentibacter gen. nov. and new species.</title>
        <authorList>
            <person name="Christensen H."/>
        </authorList>
    </citation>
    <scope>NUCLEOTIDE SEQUENCE [LARGE SCALE GENOMIC DNA]</scope>
    <source>
        <strain evidence="2 3">Ac151</strain>
    </source>
</reference>
<dbReference type="STRING" id="1907939.BKL49_04830"/>
<dbReference type="OrthoDB" id="5677821at2"/>
<dbReference type="EMBL" id="MLHQ01000010">
    <property type="protein sequence ID" value="OOF59398.1"/>
    <property type="molecule type" value="Genomic_DNA"/>
</dbReference>
<feature type="chain" id="PRO_5012934514" evidence="1">
    <location>
        <begin position="24"/>
        <end position="162"/>
    </location>
</feature>
<evidence type="ECO:0000313" key="3">
    <source>
        <dbReference type="Proteomes" id="UP000188602"/>
    </source>
</evidence>
<proteinExistence type="predicted"/>
<organism evidence="2 3">
    <name type="scientific">Rodentibacter myodis</name>
    <dbReference type="NCBI Taxonomy" id="1907939"/>
    <lineage>
        <taxon>Bacteria</taxon>
        <taxon>Pseudomonadati</taxon>
        <taxon>Pseudomonadota</taxon>
        <taxon>Gammaproteobacteria</taxon>
        <taxon>Pasteurellales</taxon>
        <taxon>Pasteurellaceae</taxon>
        <taxon>Rodentibacter</taxon>
    </lineage>
</organism>
<dbReference type="AlphaFoldDB" id="A0A1V3JSJ9"/>
<dbReference type="RefSeq" id="WP_077423491.1">
    <property type="nucleotide sequence ID" value="NZ_MLHQ01000010.1"/>
</dbReference>